<evidence type="ECO:0000313" key="2">
    <source>
        <dbReference type="EMBL" id="VDP80088.1"/>
    </source>
</evidence>
<evidence type="ECO:0000313" key="3">
    <source>
        <dbReference type="Proteomes" id="UP000269396"/>
    </source>
</evidence>
<feature type="compositionally biased region" description="Low complexity" evidence="1">
    <location>
        <begin position="67"/>
        <end position="86"/>
    </location>
</feature>
<protein>
    <submittedName>
        <fullName evidence="2">Uncharacterized protein</fullName>
    </submittedName>
</protein>
<feature type="compositionally biased region" description="Polar residues" evidence="1">
    <location>
        <begin position="21"/>
        <end position="57"/>
    </location>
</feature>
<sequence>MHYFIRGNNNSSNQMSTSNNHQINENFTTHSRSNTPTNTVYTNNATINSSPLNNPQYVNYIPKDNLQQQHHQQQSQMKISSPQSSSCLLGNDSNVVQHSSNPPSQPSMTISQQNHRRSHIPANTNISVHQSSQITQQQSQLCPPRSVFWEGEIHVADPNGMSMTNRFPLRLLLEQCAVRDVRLTNHISPHTGNSTRDEVGHDQILPTPNTSLISPTNSSHVPLSPGTVRANNS</sequence>
<evidence type="ECO:0000256" key="1">
    <source>
        <dbReference type="SAM" id="MobiDB-lite"/>
    </source>
</evidence>
<feature type="non-terminal residue" evidence="2">
    <location>
        <position position="233"/>
    </location>
</feature>
<dbReference type="EMBL" id="UZAL01042498">
    <property type="protein sequence ID" value="VDP80088.1"/>
    <property type="molecule type" value="Genomic_DNA"/>
</dbReference>
<name>A0A183PYU6_9TREM</name>
<proteinExistence type="predicted"/>
<keyword evidence="3" id="KW-1185">Reference proteome</keyword>
<gene>
    <name evidence="2" type="ORF">SMTD_LOCUS19532</name>
</gene>
<organism evidence="2 3">
    <name type="scientific">Schistosoma mattheei</name>
    <dbReference type="NCBI Taxonomy" id="31246"/>
    <lineage>
        <taxon>Eukaryota</taxon>
        <taxon>Metazoa</taxon>
        <taxon>Spiralia</taxon>
        <taxon>Lophotrochozoa</taxon>
        <taxon>Platyhelminthes</taxon>
        <taxon>Trematoda</taxon>
        <taxon>Digenea</taxon>
        <taxon>Strigeidida</taxon>
        <taxon>Schistosomatoidea</taxon>
        <taxon>Schistosomatidae</taxon>
        <taxon>Schistosoma</taxon>
    </lineage>
</organism>
<dbReference type="Proteomes" id="UP000269396">
    <property type="component" value="Unassembled WGS sequence"/>
</dbReference>
<feature type="region of interest" description="Disordered" evidence="1">
    <location>
        <begin position="186"/>
        <end position="233"/>
    </location>
</feature>
<feature type="region of interest" description="Disordered" evidence="1">
    <location>
        <begin position="1"/>
        <end position="117"/>
    </location>
</feature>
<accession>A0A183PYU6</accession>
<feature type="compositionally biased region" description="Polar residues" evidence="1">
    <location>
        <begin position="206"/>
        <end position="221"/>
    </location>
</feature>
<dbReference type="AlphaFoldDB" id="A0A183PYU6"/>
<feature type="compositionally biased region" description="Low complexity" evidence="1">
    <location>
        <begin position="8"/>
        <end position="20"/>
    </location>
</feature>
<reference evidence="2 3" key="1">
    <citation type="submission" date="2018-11" db="EMBL/GenBank/DDBJ databases">
        <authorList>
            <consortium name="Pathogen Informatics"/>
        </authorList>
    </citation>
    <scope>NUCLEOTIDE SEQUENCE [LARGE SCALE GENOMIC DNA]</scope>
    <source>
        <strain>Denwood</strain>
        <strain evidence="3">Zambia</strain>
    </source>
</reference>
<feature type="compositionally biased region" description="Polar residues" evidence="1">
    <location>
        <begin position="87"/>
        <end position="113"/>
    </location>
</feature>